<evidence type="ECO:0000313" key="2">
    <source>
        <dbReference type="Proteomes" id="UP000288096"/>
    </source>
</evidence>
<sequence>MHLETRGYSGARLERRIAFSTNDPRRQRFELTLTGDVVMP</sequence>
<proteinExistence type="predicted"/>
<reference evidence="2" key="1">
    <citation type="submission" date="2017-11" db="EMBL/GenBank/DDBJ databases">
        <authorList>
            <person name="Watanabe M."/>
            <person name="Kojima H."/>
        </authorList>
    </citation>
    <scope>NUCLEOTIDE SEQUENCE [LARGE SCALE GENOMIC DNA]</scope>
    <source>
        <strain evidence="2">Tokyo 01</strain>
    </source>
</reference>
<gene>
    <name evidence="1" type="ORF">DENIS_0942</name>
</gene>
<protein>
    <submittedName>
        <fullName evidence="1">Uncharacterized protein</fullName>
    </submittedName>
</protein>
<accession>A0A401FSS8</accession>
<name>A0A401FSS8_9BACT</name>
<comment type="caution">
    <text evidence="1">The sequence shown here is derived from an EMBL/GenBank/DDBJ whole genome shotgun (WGS) entry which is preliminary data.</text>
</comment>
<dbReference type="EMBL" id="BEXT01000001">
    <property type="protein sequence ID" value="GBC60000.1"/>
    <property type="molecule type" value="Genomic_DNA"/>
</dbReference>
<keyword evidence="2" id="KW-1185">Reference proteome</keyword>
<reference evidence="2" key="2">
    <citation type="submission" date="2019-01" db="EMBL/GenBank/DDBJ databases">
        <title>Genome sequence of Desulfonema ishimotonii strain Tokyo 01.</title>
        <authorList>
            <person name="Fukui M."/>
        </authorList>
    </citation>
    <scope>NUCLEOTIDE SEQUENCE [LARGE SCALE GENOMIC DNA]</scope>
    <source>
        <strain evidence="2">Tokyo 01</strain>
    </source>
</reference>
<evidence type="ECO:0000313" key="1">
    <source>
        <dbReference type="EMBL" id="GBC60000.1"/>
    </source>
</evidence>
<organism evidence="1 2">
    <name type="scientific">Desulfonema ishimotonii</name>
    <dbReference type="NCBI Taxonomy" id="45657"/>
    <lineage>
        <taxon>Bacteria</taxon>
        <taxon>Pseudomonadati</taxon>
        <taxon>Thermodesulfobacteriota</taxon>
        <taxon>Desulfobacteria</taxon>
        <taxon>Desulfobacterales</taxon>
        <taxon>Desulfococcaceae</taxon>
        <taxon>Desulfonema</taxon>
    </lineage>
</organism>
<dbReference type="Proteomes" id="UP000288096">
    <property type="component" value="Unassembled WGS sequence"/>
</dbReference>
<dbReference type="AlphaFoldDB" id="A0A401FSS8"/>